<comment type="caution">
    <text evidence="2">The sequence shown here is derived from an EMBL/GenBank/DDBJ whole genome shotgun (WGS) entry which is preliminary data.</text>
</comment>
<feature type="compositionally biased region" description="Low complexity" evidence="1">
    <location>
        <begin position="71"/>
        <end position="82"/>
    </location>
</feature>
<dbReference type="AlphaFoldDB" id="A0AAV6XXL8"/>
<feature type="compositionally biased region" description="Basic and acidic residues" evidence="1">
    <location>
        <begin position="29"/>
        <end position="70"/>
    </location>
</feature>
<feature type="compositionally biased region" description="Basic and acidic residues" evidence="1">
    <location>
        <begin position="119"/>
        <end position="129"/>
    </location>
</feature>
<proteinExistence type="predicted"/>
<protein>
    <submittedName>
        <fullName evidence="2">Uncharacterized protein</fullName>
    </submittedName>
</protein>
<feature type="region of interest" description="Disordered" evidence="1">
    <location>
        <begin position="1"/>
        <end position="141"/>
    </location>
</feature>
<dbReference type="EMBL" id="WHWC01000003">
    <property type="protein sequence ID" value="KAG8385351.1"/>
    <property type="molecule type" value="Genomic_DNA"/>
</dbReference>
<reference evidence="2" key="1">
    <citation type="submission" date="2019-10" db="EMBL/GenBank/DDBJ databases">
        <authorList>
            <person name="Zhang R."/>
            <person name="Pan Y."/>
            <person name="Wang J."/>
            <person name="Ma R."/>
            <person name="Yu S."/>
        </authorList>
    </citation>
    <scope>NUCLEOTIDE SEQUENCE</scope>
    <source>
        <strain evidence="2">LA-IB0</strain>
        <tissue evidence="2">Leaf</tissue>
    </source>
</reference>
<evidence type="ECO:0000313" key="3">
    <source>
        <dbReference type="Proteomes" id="UP000826271"/>
    </source>
</evidence>
<evidence type="ECO:0000313" key="2">
    <source>
        <dbReference type="EMBL" id="KAG8385351.1"/>
    </source>
</evidence>
<dbReference type="Proteomes" id="UP000826271">
    <property type="component" value="Unassembled WGS sequence"/>
</dbReference>
<organism evidence="2 3">
    <name type="scientific">Buddleja alternifolia</name>
    <dbReference type="NCBI Taxonomy" id="168488"/>
    <lineage>
        <taxon>Eukaryota</taxon>
        <taxon>Viridiplantae</taxon>
        <taxon>Streptophyta</taxon>
        <taxon>Embryophyta</taxon>
        <taxon>Tracheophyta</taxon>
        <taxon>Spermatophyta</taxon>
        <taxon>Magnoliopsida</taxon>
        <taxon>eudicotyledons</taxon>
        <taxon>Gunneridae</taxon>
        <taxon>Pentapetalae</taxon>
        <taxon>asterids</taxon>
        <taxon>lamiids</taxon>
        <taxon>Lamiales</taxon>
        <taxon>Scrophulariaceae</taxon>
        <taxon>Buddlejeae</taxon>
        <taxon>Buddleja</taxon>
    </lineage>
</organism>
<feature type="compositionally biased region" description="Basic residues" evidence="1">
    <location>
        <begin position="1"/>
        <end position="17"/>
    </location>
</feature>
<evidence type="ECO:0000256" key="1">
    <source>
        <dbReference type="SAM" id="MobiDB-lite"/>
    </source>
</evidence>
<accession>A0AAV6XXL8</accession>
<keyword evidence="3" id="KW-1185">Reference proteome</keyword>
<sequence>MPSGAKKRKAAKKKKGDHHSNPSSASTHSHGDENVNFKEGSEEQKGVEDNVVRVEREFEIEKKSDNKDGGSPRSSSGSSSSNSDDESQGIKNTKGLEEIASVLDSLKGTDSLSETPAEATHHEPIKEAGESVVKNIPASDSDKISSLVEKVEVDISSPADSSMAPLVESVIKENGKEKTSSVKDKVGTSVSLVDAASEREEETIVRSVEKNDTISDPKECAIQENDDKLTVSFNAPTTTTDDDGAERERVSGVTEVLHCWLRVQCKEHPGRVVVDCLKCFQGLVHKSRIIHELLGRIVLEEQWEGLNRRSQEVGNAFKFQ</sequence>
<name>A0AAV6XXL8_9LAMI</name>
<gene>
    <name evidence="2" type="ORF">BUALT_Bualt03G0034100</name>
</gene>